<dbReference type="Pfam" id="PF02666">
    <property type="entry name" value="PS_Dcarbxylase"/>
    <property type="match status" value="1"/>
</dbReference>
<keyword evidence="2" id="KW-0444">Lipid biosynthesis</keyword>
<dbReference type="HAMAP" id="MF_00664">
    <property type="entry name" value="PS_decarb_PSD_A"/>
    <property type="match status" value="1"/>
</dbReference>
<dbReference type="GO" id="GO:0008654">
    <property type="term" value="P:phospholipid biosynthetic process"/>
    <property type="evidence" value="ECO:0007669"/>
    <property type="project" value="UniProtKB-KW"/>
</dbReference>
<accession>A0A3B1C4S8</accession>
<dbReference type="EC" id="4.1.1.65" evidence="12"/>
<evidence type="ECO:0000256" key="10">
    <source>
        <dbReference type="ARBA" id="ARBA00023317"/>
    </source>
</evidence>
<keyword evidence="6" id="KW-0865">Zymogen</keyword>
<keyword evidence="5 11" id="KW-0472">Membrane</keyword>
<gene>
    <name evidence="12" type="ORF">MNBD_NITROSPINAE01-1706</name>
</gene>
<feature type="transmembrane region" description="Helical" evidence="11">
    <location>
        <begin position="7"/>
        <end position="25"/>
    </location>
</feature>
<dbReference type="InterPro" id="IPR033175">
    <property type="entry name" value="PSD-A"/>
</dbReference>
<keyword evidence="3" id="KW-0210">Decarboxylase</keyword>
<feature type="transmembrane region" description="Helical" evidence="11">
    <location>
        <begin position="31"/>
        <end position="47"/>
    </location>
</feature>
<organism evidence="12">
    <name type="scientific">hydrothermal vent metagenome</name>
    <dbReference type="NCBI Taxonomy" id="652676"/>
    <lineage>
        <taxon>unclassified sequences</taxon>
        <taxon>metagenomes</taxon>
        <taxon>ecological metagenomes</taxon>
    </lineage>
</organism>
<proteinExistence type="inferred from homology"/>
<evidence type="ECO:0000256" key="2">
    <source>
        <dbReference type="ARBA" id="ARBA00022516"/>
    </source>
</evidence>
<keyword evidence="8 12" id="KW-0456">Lyase</keyword>
<evidence type="ECO:0000313" key="12">
    <source>
        <dbReference type="EMBL" id="VAX18848.1"/>
    </source>
</evidence>
<dbReference type="AlphaFoldDB" id="A0A3B1C4S8"/>
<keyword evidence="11" id="KW-1133">Transmembrane helix</keyword>
<keyword evidence="10" id="KW-0670">Pyruvate</keyword>
<evidence type="ECO:0000256" key="3">
    <source>
        <dbReference type="ARBA" id="ARBA00022793"/>
    </source>
</evidence>
<evidence type="ECO:0000256" key="7">
    <source>
        <dbReference type="ARBA" id="ARBA00023209"/>
    </source>
</evidence>
<dbReference type="GO" id="GO:0004609">
    <property type="term" value="F:phosphatidylserine decarboxylase activity"/>
    <property type="evidence" value="ECO:0007669"/>
    <property type="project" value="UniProtKB-EC"/>
</dbReference>
<keyword evidence="4" id="KW-0443">Lipid metabolism</keyword>
<evidence type="ECO:0000256" key="11">
    <source>
        <dbReference type="SAM" id="Phobius"/>
    </source>
</evidence>
<dbReference type="NCBIfam" id="NF003685">
    <property type="entry name" value="PRK05305.2-5"/>
    <property type="match status" value="1"/>
</dbReference>
<dbReference type="PANTHER" id="PTHR35809">
    <property type="entry name" value="ARCHAETIDYLSERINE DECARBOXYLASE PROENZYME-RELATED"/>
    <property type="match status" value="1"/>
</dbReference>
<keyword evidence="11" id="KW-0812">Transmembrane</keyword>
<evidence type="ECO:0000256" key="9">
    <source>
        <dbReference type="ARBA" id="ARBA00023264"/>
    </source>
</evidence>
<evidence type="ECO:0000256" key="5">
    <source>
        <dbReference type="ARBA" id="ARBA00023136"/>
    </source>
</evidence>
<evidence type="ECO:0000256" key="6">
    <source>
        <dbReference type="ARBA" id="ARBA00023145"/>
    </source>
</evidence>
<evidence type="ECO:0000256" key="4">
    <source>
        <dbReference type="ARBA" id="ARBA00023098"/>
    </source>
</evidence>
<keyword evidence="1" id="KW-1003">Cell membrane</keyword>
<dbReference type="EMBL" id="UOGC01000081">
    <property type="protein sequence ID" value="VAX18848.1"/>
    <property type="molecule type" value="Genomic_DNA"/>
</dbReference>
<sequence>MKRLPIATDAFMFLIPLGIAGIVFWAFDWEVLSWINALLFLFVAYFFRDPERVAPEGEDLFVAPADGKVVLIDTAYDSPDHPEGSVCVSIFLSVFNVHIQRIPVAGSLRRKFYNRGKFLAAWDHKASLDNEQNLIVLDTKFGAVGVKQIAGLIARRISCWKRVGDSLAKGDRFGLIRFGSRVDLILPPDMEIVSKIGDIVKGGETVMARARI</sequence>
<protein>
    <submittedName>
        <fullName evidence="12">Phosphatidylserine decarboxylase</fullName>
        <ecNumber evidence="12">4.1.1.65</ecNumber>
    </submittedName>
</protein>
<dbReference type="PANTHER" id="PTHR35809:SF1">
    <property type="entry name" value="ARCHAETIDYLSERINE DECARBOXYLASE PROENZYME-RELATED"/>
    <property type="match status" value="1"/>
</dbReference>
<evidence type="ECO:0000256" key="1">
    <source>
        <dbReference type="ARBA" id="ARBA00022475"/>
    </source>
</evidence>
<dbReference type="NCBIfam" id="NF003678">
    <property type="entry name" value="PRK05305.1-2"/>
    <property type="match status" value="1"/>
</dbReference>
<keyword evidence="7" id="KW-0594">Phospholipid biosynthesis</keyword>
<keyword evidence="9" id="KW-1208">Phospholipid metabolism</keyword>
<name>A0A3B1C4S8_9ZZZZ</name>
<dbReference type="InterPro" id="IPR003817">
    <property type="entry name" value="PS_Dcarbxylase"/>
</dbReference>
<evidence type="ECO:0000256" key="8">
    <source>
        <dbReference type="ARBA" id="ARBA00023239"/>
    </source>
</evidence>
<reference evidence="12" key="1">
    <citation type="submission" date="2018-06" db="EMBL/GenBank/DDBJ databases">
        <authorList>
            <person name="Zhirakovskaya E."/>
        </authorList>
    </citation>
    <scope>NUCLEOTIDE SEQUENCE</scope>
</reference>